<accession>A0A2U1NW55</accession>
<sequence length="531" mass="59497">MMRRFGTLLASSMACKQPLRLHERSVAAAYLVNTKQSHEPARFFSAQPLALPQEYDTHSSEMEFPPTYAAGENFVGQINTSEVRVMSIQNVKPSMPTPHNLRSYNLSAIDQIHAPSYVPFTFFYPNNVKDDTKIDEVILQRSKLLKQSMSETLARFYPFAGKYTNDLHIECNDEGVYYVETQVDDYLSSFLAKPDYKLVRGLLPMPPNAPQGFYLVLIQVNFFNCGGVAISMSSSHKLIDGTTFMTFLKSWASTAKGDPQKFIYPNFDSPSLFPPNTTTPSYPSFPLSCLAIWPMMLSKGKCSTKRFRFDATALQALKAKANESVSATRVVAVTSLIWKCRLATPLPQNAIGNIIWNTVARCEPNQNLSLETMAGLINSSVAKIDTTFVEQFKGEQGSDKVIDEIQWLGGQMSSYDADYYSTSSMCNSGMYEADFGWGRPAWTCFVYLNNDIPLHGNGILLMDTSSGDGIEVWEREKLLEFYERVSGTRIHASFIRPDGMAQDMPLGLCRVIDSSTQQFASRIEELECLTN</sequence>
<comment type="similarity">
    <text evidence="2">Belongs to the plant acyltransferase family.</text>
</comment>
<evidence type="ECO:0000256" key="1">
    <source>
        <dbReference type="ARBA" id="ARBA00005769"/>
    </source>
</evidence>
<dbReference type="Gene3D" id="3.30.559.10">
    <property type="entry name" value="Chloramphenicol acetyltransferase-like domain"/>
    <property type="match status" value="2"/>
</dbReference>
<gene>
    <name evidence="6" type="ORF">CTI12_AA221580</name>
</gene>
<comment type="caution">
    <text evidence="6">The sequence shown here is derived from an EMBL/GenBank/DDBJ whole genome shotgun (WGS) entry which is preliminary data.</text>
</comment>
<evidence type="ECO:0000259" key="5">
    <source>
        <dbReference type="Pfam" id="PF00346"/>
    </source>
</evidence>
<keyword evidence="7" id="KW-1185">Reference proteome</keyword>
<dbReference type="SUPFAM" id="SSF56762">
    <property type="entry name" value="HydB/Nqo4-like"/>
    <property type="match status" value="1"/>
</dbReference>
<evidence type="ECO:0000256" key="2">
    <source>
        <dbReference type="ARBA" id="ARBA00009861"/>
    </source>
</evidence>
<dbReference type="PANTHER" id="PTHR31623">
    <property type="entry name" value="F21J9.9"/>
    <property type="match status" value="1"/>
</dbReference>
<evidence type="ECO:0000256" key="4">
    <source>
        <dbReference type="ARBA" id="ARBA00023315"/>
    </source>
</evidence>
<dbReference type="Proteomes" id="UP000245207">
    <property type="component" value="Unassembled WGS sequence"/>
</dbReference>
<evidence type="ECO:0000313" key="7">
    <source>
        <dbReference type="Proteomes" id="UP000245207"/>
    </source>
</evidence>
<comment type="similarity">
    <text evidence="1">Belongs to the complex I 49 kDa subunit family.</text>
</comment>
<dbReference type="STRING" id="35608.A0A2U1NW55"/>
<organism evidence="6 7">
    <name type="scientific">Artemisia annua</name>
    <name type="common">Sweet wormwood</name>
    <dbReference type="NCBI Taxonomy" id="35608"/>
    <lineage>
        <taxon>Eukaryota</taxon>
        <taxon>Viridiplantae</taxon>
        <taxon>Streptophyta</taxon>
        <taxon>Embryophyta</taxon>
        <taxon>Tracheophyta</taxon>
        <taxon>Spermatophyta</taxon>
        <taxon>Magnoliopsida</taxon>
        <taxon>eudicotyledons</taxon>
        <taxon>Gunneridae</taxon>
        <taxon>Pentapetalae</taxon>
        <taxon>asterids</taxon>
        <taxon>campanulids</taxon>
        <taxon>Asterales</taxon>
        <taxon>Asteraceae</taxon>
        <taxon>Asteroideae</taxon>
        <taxon>Anthemideae</taxon>
        <taxon>Artemisiinae</taxon>
        <taxon>Artemisia</taxon>
    </lineage>
</organism>
<dbReference type="GO" id="GO:0016651">
    <property type="term" value="F:oxidoreductase activity, acting on NAD(P)H"/>
    <property type="evidence" value="ECO:0007669"/>
    <property type="project" value="InterPro"/>
</dbReference>
<reference evidence="6 7" key="1">
    <citation type="journal article" date="2018" name="Mol. Plant">
        <title>The genome of Artemisia annua provides insight into the evolution of Asteraceae family and artemisinin biosynthesis.</title>
        <authorList>
            <person name="Shen Q."/>
            <person name="Zhang L."/>
            <person name="Liao Z."/>
            <person name="Wang S."/>
            <person name="Yan T."/>
            <person name="Shi P."/>
            <person name="Liu M."/>
            <person name="Fu X."/>
            <person name="Pan Q."/>
            <person name="Wang Y."/>
            <person name="Lv Z."/>
            <person name="Lu X."/>
            <person name="Zhang F."/>
            <person name="Jiang W."/>
            <person name="Ma Y."/>
            <person name="Chen M."/>
            <person name="Hao X."/>
            <person name="Li L."/>
            <person name="Tang Y."/>
            <person name="Lv G."/>
            <person name="Zhou Y."/>
            <person name="Sun X."/>
            <person name="Brodelius P.E."/>
            <person name="Rose J.K.C."/>
            <person name="Tang K."/>
        </authorList>
    </citation>
    <scope>NUCLEOTIDE SEQUENCE [LARGE SCALE GENOMIC DNA]</scope>
    <source>
        <strain evidence="7">cv. Huhao1</strain>
        <tissue evidence="6">Leaf</tissue>
    </source>
</reference>
<dbReference type="PROSITE" id="PS51257">
    <property type="entry name" value="PROKAR_LIPOPROTEIN"/>
    <property type="match status" value="1"/>
</dbReference>
<proteinExistence type="inferred from homology"/>
<dbReference type="GO" id="GO:0048038">
    <property type="term" value="F:quinone binding"/>
    <property type="evidence" value="ECO:0007669"/>
    <property type="project" value="InterPro"/>
</dbReference>
<dbReference type="GO" id="GO:0016746">
    <property type="term" value="F:acyltransferase activity"/>
    <property type="evidence" value="ECO:0007669"/>
    <property type="project" value="UniProtKB-KW"/>
</dbReference>
<feature type="domain" description="NADH-quinone oxidoreductase subunit D" evidence="5">
    <location>
        <begin position="474"/>
        <end position="529"/>
    </location>
</feature>
<evidence type="ECO:0000313" key="6">
    <source>
        <dbReference type="EMBL" id="PWA77739.1"/>
    </source>
</evidence>
<dbReference type="AlphaFoldDB" id="A0A2U1NW55"/>
<dbReference type="InterPro" id="IPR023213">
    <property type="entry name" value="CAT-like_dom_sf"/>
</dbReference>
<dbReference type="Pfam" id="PF00346">
    <property type="entry name" value="Complex1_49kDa"/>
    <property type="match status" value="1"/>
</dbReference>
<dbReference type="GO" id="GO:0051287">
    <property type="term" value="F:NAD binding"/>
    <property type="evidence" value="ECO:0007669"/>
    <property type="project" value="InterPro"/>
</dbReference>
<dbReference type="PANTHER" id="PTHR31623:SF122">
    <property type="entry name" value="HXXXD-TYPE ACYL-TRANSFERASE FAMILY PROTEIN"/>
    <property type="match status" value="1"/>
</dbReference>
<dbReference type="InterPro" id="IPR001135">
    <property type="entry name" value="NADH_Q_OxRdtase_suD"/>
</dbReference>
<keyword evidence="4" id="KW-0012">Acyltransferase</keyword>
<dbReference type="OrthoDB" id="1932220at2759"/>
<dbReference type="Pfam" id="PF02458">
    <property type="entry name" value="Transferase"/>
    <property type="match status" value="1"/>
</dbReference>
<dbReference type="InterPro" id="IPR029014">
    <property type="entry name" value="NiFe-Hase_large"/>
</dbReference>
<name>A0A2U1NW55_ARTAN</name>
<evidence type="ECO:0000256" key="3">
    <source>
        <dbReference type="ARBA" id="ARBA00022679"/>
    </source>
</evidence>
<protein>
    <submittedName>
        <fullName evidence="6">Transferase, Chloramphenicol acetyltransferase-like domain protein</fullName>
    </submittedName>
</protein>
<keyword evidence="3 6" id="KW-0808">Transferase</keyword>
<dbReference type="EMBL" id="PKPP01002083">
    <property type="protein sequence ID" value="PWA77739.1"/>
    <property type="molecule type" value="Genomic_DNA"/>
</dbReference>